<protein>
    <submittedName>
        <fullName evidence="3">FHA domain protein</fullName>
    </submittedName>
</protein>
<dbReference type="KEGG" id="tpla:ElP_64270"/>
<dbReference type="InterPro" id="IPR050923">
    <property type="entry name" value="Cell_Proc_Reg/RNA_Proc"/>
</dbReference>
<dbReference type="RefSeq" id="WP_145276984.1">
    <property type="nucleotide sequence ID" value="NZ_CP036426.1"/>
</dbReference>
<feature type="compositionally biased region" description="Basic and acidic residues" evidence="1">
    <location>
        <begin position="368"/>
        <end position="380"/>
    </location>
</feature>
<evidence type="ECO:0000259" key="2">
    <source>
        <dbReference type="PROSITE" id="PS50006"/>
    </source>
</evidence>
<organism evidence="3 4">
    <name type="scientific">Tautonia plasticadhaerens</name>
    <dbReference type="NCBI Taxonomy" id="2527974"/>
    <lineage>
        <taxon>Bacteria</taxon>
        <taxon>Pseudomonadati</taxon>
        <taxon>Planctomycetota</taxon>
        <taxon>Planctomycetia</taxon>
        <taxon>Isosphaerales</taxon>
        <taxon>Isosphaeraceae</taxon>
        <taxon>Tautonia</taxon>
    </lineage>
</organism>
<dbReference type="CDD" id="cd00060">
    <property type="entry name" value="FHA"/>
    <property type="match status" value="2"/>
</dbReference>
<feature type="domain" description="FHA" evidence="2">
    <location>
        <begin position="41"/>
        <end position="83"/>
    </location>
</feature>
<feature type="domain" description="FHA" evidence="2">
    <location>
        <begin position="159"/>
        <end position="208"/>
    </location>
</feature>
<dbReference type="PROSITE" id="PS50006">
    <property type="entry name" value="FHA_DOMAIN"/>
    <property type="match status" value="2"/>
</dbReference>
<dbReference type="PANTHER" id="PTHR23308">
    <property type="entry name" value="NUCLEAR INHIBITOR OF PROTEIN PHOSPHATASE-1"/>
    <property type="match status" value="1"/>
</dbReference>
<proteinExistence type="predicted"/>
<dbReference type="InterPro" id="IPR000253">
    <property type="entry name" value="FHA_dom"/>
</dbReference>
<evidence type="ECO:0000256" key="1">
    <source>
        <dbReference type="SAM" id="MobiDB-lite"/>
    </source>
</evidence>
<evidence type="ECO:0000313" key="4">
    <source>
        <dbReference type="Proteomes" id="UP000317835"/>
    </source>
</evidence>
<sequence length="452" mass="49907">MADRGLDRFWGECGSSAPLRLLIWERGRREPVEHRLDRPFAIIGRTEPADLVLDHPQVSRRHAFLQVMGGRVYCLDLGSRSALGWGGGIRRSGWIDPGRPVEIGPYRIGLGTEDARARPAQSPPNLLIDPGIPGDRIALESSAEVTPGLHRRAVDRPLITVGRAPECDLRLSDLSVSRLHCALIRVGESLWVVDLLGRGGVQVDGNRRRWAPLGAGSQLKVGRYLYTIRIESLPTLRLRGPERPSPGLPSPGEPGSPTLPALAQLPARRPGHGLSGSIGPAAAVLRAHLPEPVTVEFPQADATRIAEAMIGPLVDQFDLMQQQLFDQYHHSMMEMMAVFARLHQGRQDHVDRELKKIRRLTREVRSLRKELDRQDGESGRESGPAPPRSSDLDRATSTGESPLQSTPRGAPGDYRAAQARIIARMNELQRERQGRWQRLLGRLSGGGPDEER</sequence>
<dbReference type="EMBL" id="CP036426">
    <property type="protein sequence ID" value="QDV38472.1"/>
    <property type="molecule type" value="Genomic_DNA"/>
</dbReference>
<feature type="compositionally biased region" description="Gly residues" evidence="1">
    <location>
        <begin position="443"/>
        <end position="452"/>
    </location>
</feature>
<feature type="compositionally biased region" description="Pro residues" evidence="1">
    <location>
        <begin position="243"/>
        <end position="254"/>
    </location>
</feature>
<feature type="region of interest" description="Disordered" evidence="1">
    <location>
        <begin position="237"/>
        <end position="274"/>
    </location>
</feature>
<dbReference type="OrthoDB" id="283723at2"/>
<dbReference type="InterPro" id="IPR008984">
    <property type="entry name" value="SMAD_FHA_dom_sf"/>
</dbReference>
<name>A0A518HC82_9BACT</name>
<gene>
    <name evidence="3" type="ORF">ElP_64270</name>
</gene>
<reference evidence="3 4" key="1">
    <citation type="submission" date="2019-02" db="EMBL/GenBank/DDBJ databases">
        <title>Deep-cultivation of Planctomycetes and their phenomic and genomic characterization uncovers novel biology.</title>
        <authorList>
            <person name="Wiegand S."/>
            <person name="Jogler M."/>
            <person name="Boedeker C."/>
            <person name="Pinto D."/>
            <person name="Vollmers J."/>
            <person name="Rivas-Marin E."/>
            <person name="Kohn T."/>
            <person name="Peeters S.H."/>
            <person name="Heuer A."/>
            <person name="Rast P."/>
            <person name="Oberbeckmann S."/>
            <person name="Bunk B."/>
            <person name="Jeske O."/>
            <person name="Meyerdierks A."/>
            <person name="Storesund J.E."/>
            <person name="Kallscheuer N."/>
            <person name="Luecker S."/>
            <person name="Lage O.M."/>
            <person name="Pohl T."/>
            <person name="Merkel B.J."/>
            <person name="Hornburger P."/>
            <person name="Mueller R.-W."/>
            <person name="Bruemmer F."/>
            <person name="Labrenz M."/>
            <person name="Spormann A.M."/>
            <person name="Op den Camp H."/>
            <person name="Overmann J."/>
            <person name="Amann R."/>
            <person name="Jetten M.S.M."/>
            <person name="Mascher T."/>
            <person name="Medema M.H."/>
            <person name="Devos D.P."/>
            <person name="Kaster A.-K."/>
            <person name="Ovreas L."/>
            <person name="Rohde M."/>
            <person name="Galperin M.Y."/>
            <person name="Jogler C."/>
        </authorList>
    </citation>
    <scope>NUCLEOTIDE SEQUENCE [LARGE SCALE GENOMIC DNA]</scope>
    <source>
        <strain evidence="3 4">ElP</strain>
    </source>
</reference>
<feature type="compositionally biased region" description="Polar residues" evidence="1">
    <location>
        <begin position="395"/>
        <end position="407"/>
    </location>
</feature>
<dbReference type="SUPFAM" id="SSF49879">
    <property type="entry name" value="SMAD/FHA domain"/>
    <property type="match status" value="2"/>
</dbReference>
<evidence type="ECO:0000313" key="3">
    <source>
        <dbReference type="EMBL" id="QDV38472.1"/>
    </source>
</evidence>
<feature type="region of interest" description="Disordered" evidence="1">
    <location>
        <begin position="431"/>
        <end position="452"/>
    </location>
</feature>
<dbReference type="SMART" id="SM00240">
    <property type="entry name" value="FHA"/>
    <property type="match status" value="2"/>
</dbReference>
<dbReference type="Pfam" id="PF00498">
    <property type="entry name" value="FHA"/>
    <property type="match status" value="2"/>
</dbReference>
<keyword evidence="4" id="KW-1185">Reference proteome</keyword>
<accession>A0A518HC82</accession>
<dbReference type="AlphaFoldDB" id="A0A518HC82"/>
<dbReference type="Gene3D" id="2.60.200.20">
    <property type="match status" value="2"/>
</dbReference>
<dbReference type="Proteomes" id="UP000317835">
    <property type="component" value="Chromosome"/>
</dbReference>
<feature type="region of interest" description="Disordered" evidence="1">
    <location>
        <begin position="368"/>
        <end position="418"/>
    </location>
</feature>